<name>A0ABW5F4T3_9BACL</name>
<keyword evidence="2" id="KW-1185">Reference proteome</keyword>
<evidence type="ECO:0000313" key="1">
    <source>
        <dbReference type="EMBL" id="MFD2408652.1"/>
    </source>
</evidence>
<accession>A0ABW5F4T3</accession>
<dbReference type="Proteomes" id="UP001597448">
    <property type="component" value="Unassembled WGS sequence"/>
</dbReference>
<gene>
    <name evidence="1" type="ORF">ACFSX3_02155</name>
</gene>
<protein>
    <recommendedName>
        <fullName evidence="3">RiboL-PSP-HEPN domain-containing protein</fullName>
    </recommendedName>
</protein>
<dbReference type="RefSeq" id="WP_209991392.1">
    <property type="nucleotide sequence ID" value="NZ_JBHUKY010000007.1"/>
</dbReference>
<evidence type="ECO:0008006" key="3">
    <source>
        <dbReference type="Google" id="ProtNLM"/>
    </source>
</evidence>
<proteinExistence type="predicted"/>
<dbReference type="EMBL" id="JBHUKY010000007">
    <property type="protein sequence ID" value="MFD2408652.1"/>
    <property type="molecule type" value="Genomic_DNA"/>
</dbReference>
<sequence length="281" mass="31703">MSNTEWYNSINQVTGTQKVEDIANYMAEGMNSLTSPIDSYYFTLRELLRIGSRDLLDQNKALGPLLLVGIISATENYFRDMLANIIRICPSAQECASKQSINLGSVVWHGAINVERGAFENTSFAGIDGITAACKNFIKFEVKNNSLISGILEEYGIICEMRHGIVHSNSFLAGKNAIKLGIPRNDGMVKLNVGYREFQECASICTILVVSFNIELFKEMCKRWAVDWRRKINVDSTNETELFEPIWNLFLSQVDTDENNISVKLTMNECIEAIKIQFQLQ</sequence>
<evidence type="ECO:0000313" key="2">
    <source>
        <dbReference type="Proteomes" id="UP001597448"/>
    </source>
</evidence>
<reference evidence="2" key="1">
    <citation type="journal article" date="2019" name="Int. J. Syst. Evol. Microbiol.">
        <title>The Global Catalogue of Microorganisms (GCM) 10K type strain sequencing project: providing services to taxonomists for standard genome sequencing and annotation.</title>
        <authorList>
            <consortium name="The Broad Institute Genomics Platform"/>
            <consortium name="The Broad Institute Genome Sequencing Center for Infectious Disease"/>
            <person name="Wu L."/>
            <person name="Ma J."/>
        </authorList>
    </citation>
    <scope>NUCLEOTIDE SEQUENCE [LARGE SCALE GENOMIC DNA]</scope>
    <source>
        <strain evidence="2">CCM 8725</strain>
    </source>
</reference>
<comment type="caution">
    <text evidence="1">The sequence shown here is derived from an EMBL/GenBank/DDBJ whole genome shotgun (WGS) entry which is preliminary data.</text>
</comment>
<organism evidence="1 2">
    <name type="scientific">Paenibacillus rhizoplanae</name>
    <dbReference type="NCBI Taxonomy" id="1917181"/>
    <lineage>
        <taxon>Bacteria</taxon>
        <taxon>Bacillati</taxon>
        <taxon>Bacillota</taxon>
        <taxon>Bacilli</taxon>
        <taxon>Bacillales</taxon>
        <taxon>Paenibacillaceae</taxon>
        <taxon>Paenibacillus</taxon>
    </lineage>
</organism>